<dbReference type="EMBL" id="AUZZ01001921">
    <property type="protein sequence ID" value="EQD62414.1"/>
    <property type="molecule type" value="Genomic_DNA"/>
</dbReference>
<dbReference type="SUPFAM" id="SSF63380">
    <property type="entry name" value="Riboflavin synthase domain-like"/>
    <property type="match status" value="1"/>
</dbReference>
<comment type="caution">
    <text evidence="2">The sequence shown here is derived from an EMBL/GenBank/DDBJ whole genome shotgun (WGS) entry which is preliminary data.</text>
</comment>
<dbReference type="InterPro" id="IPR008333">
    <property type="entry name" value="Cbr1-like_FAD-bd_dom"/>
</dbReference>
<feature type="domain" description="FAD-binding FR-type" evidence="1">
    <location>
        <begin position="7"/>
        <end position="93"/>
    </location>
</feature>
<dbReference type="PANTHER" id="PTHR47878">
    <property type="entry name" value="OXIDOREDUCTASE FAD/NAD(P)-BINDING DOMAIN PROTEIN"/>
    <property type="match status" value="1"/>
</dbReference>
<dbReference type="InterPro" id="IPR051930">
    <property type="entry name" value="FNR_type-1"/>
</dbReference>
<dbReference type="PROSITE" id="PS51384">
    <property type="entry name" value="FAD_FR"/>
    <property type="match status" value="1"/>
</dbReference>
<dbReference type="Gene3D" id="2.40.30.10">
    <property type="entry name" value="Translation factors"/>
    <property type="match status" value="1"/>
</dbReference>
<dbReference type="AlphaFoldDB" id="T1CA59"/>
<accession>T1CA59</accession>
<reference evidence="2" key="2">
    <citation type="journal article" date="2014" name="ISME J.">
        <title>Microbial stratification in low pH oxic and suboxic macroscopic growths along an acid mine drainage.</title>
        <authorList>
            <person name="Mendez-Garcia C."/>
            <person name="Mesa V."/>
            <person name="Sprenger R.R."/>
            <person name="Richter M."/>
            <person name="Diez M.S."/>
            <person name="Solano J."/>
            <person name="Bargiela R."/>
            <person name="Golyshina O.V."/>
            <person name="Manteca A."/>
            <person name="Ramos J.L."/>
            <person name="Gallego J.R."/>
            <person name="Llorente I."/>
            <person name="Martins Dos Santos V.A."/>
            <person name="Jensen O.N."/>
            <person name="Pelaez A.I."/>
            <person name="Sanchez J."/>
            <person name="Ferrer M."/>
        </authorList>
    </citation>
    <scope>NUCLEOTIDE SEQUENCE</scope>
</reference>
<evidence type="ECO:0000313" key="2">
    <source>
        <dbReference type="EMBL" id="EQD62414.1"/>
    </source>
</evidence>
<evidence type="ECO:0000259" key="1">
    <source>
        <dbReference type="PROSITE" id="PS51384"/>
    </source>
</evidence>
<dbReference type="GO" id="GO:0016491">
    <property type="term" value="F:oxidoreductase activity"/>
    <property type="evidence" value="ECO:0007669"/>
    <property type="project" value="InterPro"/>
</dbReference>
<organism evidence="2">
    <name type="scientific">mine drainage metagenome</name>
    <dbReference type="NCBI Taxonomy" id="410659"/>
    <lineage>
        <taxon>unclassified sequences</taxon>
        <taxon>metagenomes</taxon>
        <taxon>ecological metagenomes</taxon>
    </lineage>
</organism>
<proteinExistence type="predicted"/>
<dbReference type="InterPro" id="IPR017927">
    <property type="entry name" value="FAD-bd_FR_type"/>
</dbReference>
<gene>
    <name evidence="2" type="ORF">B2A_02831</name>
</gene>
<dbReference type="Pfam" id="PF00970">
    <property type="entry name" value="FAD_binding_6"/>
    <property type="match status" value="1"/>
</dbReference>
<protein>
    <submittedName>
        <fullName evidence="2">Oxidoreductase FAD/NAD(P)-binding domain protein</fullName>
    </submittedName>
</protein>
<dbReference type="InterPro" id="IPR017938">
    <property type="entry name" value="Riboflavin_synthase-like_b-brl"/>
</dbReference>
<name>T1CA59_9ZZZZ</name>
<dbReference type="PANTHER" id="PTHR47878:SF2">
    <property type="entry name" value="OXIDOREDUCTASE FAD_NAD(P)-BINDING DOMAIN PROTEIN"/>
    <property type="match status" value="1"/>
</dbReference>
<reference evidence="2" key="1">
    <citation type="submission" date="2013-08" db="EMBL/GenBank/DDBJ databases">
        <authorList>
            <person name="Mendez C."/>
            <person name="Richter M."/>
            <person name="Ferrer M."/>
            <person name="Sanchez J."/>
        </authorList>
    </citation>
    <scope>NUCLEOTIDE SEQUENCE</scope>
</reference>
<feature type="non-terminal residue" evidence="2">
    <location>
        <position position="93"/>
    </location>
</feature>
<sequence>MPSQVSDKYDSCVITERRDFSAELWAIRVRPATPFVFRPGQYATLGVDQGGKILERPYSIVSAPEESELEFFIEMIPGGALTPHLQRLGGGDR</sequence>